<sequence>MKKSLFVLLVFWAVFSGYSETVRVATYNIEHFMRMFDQQKMPERSRNMTELYSDEEDVYEVAAVIKSKDFNADIIAIQECCDEQMLELFVKKWLDGEYEYAKVSYGNTDGQYLGFLVRKGWSVRDFREYVDIKDPADDRSLRSFKEREGKDFFDFLFSRGPAFILVESPGGTSFWVGCTHVKSKYGNNEAVTKWRLREIDKTRQICAELLAGGKTDKLVILGDFNDTIGMDKYEKIVGADVVMRMTEGSGGEELKMLTRKLSDSGKASYHCEFKPRYYRGFLDHVFASPAMAECFESALMVESPVAAVASDHYPVVCEFEFE</sequence>
<dbReference type="Gene3D" id="3.60.10.10">
    <property type="entry name" value="Endonuclease/exonuclease/phosphatase"/>
    <property type="match status" value="1"/>
</dbReference>
<dbReference type="InterPro" id="IPR036691">
    <property type="entry name" value="Endo/exonu/phosph_ase_sf"/>
</dbReference>
<dbReference type="PANTHER" id="PTHR42834:SF1">
    <property type="entry name" value="ENDONUCLEASE_EXONUCLEASE_PHOSPHATASE FAMILY PROTEIN (AFU_ORTHOLOGUE AFUA_3G09210)"/>
    <property type="match status" value="1"/>
</dbReference>
<evidence type="ECO:0000313" key="2">
    <source>
        <dbReference type="EMBL" id="AQQ69695.1"/>
    </source>
</evidence>
<feature type="domain" description="Endonuclease/exonuclease/phosphatase" evidence="1">
    <location>
        <begin position="25"/>
        <end position="312"/>
    </location>
</feature>
<keyword evidence="2" id="KW-0269">Exonuclease</keyword>
<accession>A0A1Q2MAE9</accession>
<dbReference type="Proteomes" id="UP000188181">
    <property type="component" value="Chromosome"/>
</dbReference>
<protein>
    <submittedName>
        <fullName evidence="2">Endonuclease/Exonuclease/phosphatase family protein</fullName>
    </submittedName>
</protein>
<dbReference type="PANTHER" id="PTHR42834">
    <property type="entry name" value="ENDONUCLEASE/EXONUCLEASE/PHOSPHATASE FAMILY PROTEIN (AFU_ORTHOLOGUE AFUA_3G09210)"/>
    <property type="match status" value="1"/>
</dbReference>
<proteinExistence type="predicted"/>
<reference evidence="3" key="1">
    <citation type="submission" date="2017-02" db="EMBL/GenBank/DDBJ databases">
        <title>Comparative genomics and description of representatives of a novel lineage of planctomycetes thriving in anoxic sediments.</title>
        <authorList>
            <person name="Spring S."/>
            <person name="Bunk B."/>
            <person name="Sproer C."/>
        </authorList>
    </citation>
    <scope>NUCLEOTIDE SEQUENCE [LARGE SCALE GENOMIC DNA]</scope>
    <source>
        <strain evidence="3">SM-Chi-D1</strain>
    </source>
</reference>
<dbReference type="AlphaFoldDB" id="A0A1Q2MAE9"/>
<dbReference type="GO" id="GO:0004519">
    <property type="term" value="F:endonuclease activity"/>
    <property type="evidence" value="ECO:0007669"/>
    <property type="project" value="UniProtKB-KW"/>
</dbReference>
<keyword evidence="3" id="KW-1185">Reference proteome</keyword>
<dbReference type="EMBL" id="CP019646">
    <property type="protein sequence ID" value="AQQ69695.1"/>
    <property type="molecule type" value="Genomic_DNA"/>
</dbReference>
<dbReference type="GO" id="GO:0004527">
    <property type="term" value="F:exonuclease activity"/>
    <property type="evidence" value="ECO:0007669"/>
    <property type="project" value="UniProtKB-KW"/>
</dbReference>
<dbReference type="KEGG" id="pbas:SMSP2_00025"/>
<name>A0A1Q2MAE9_9BACT</name>
<keyword evidence="2" id="KW-0378">Hydrolase</keyword>
<evidence type="ECO:0000259" key="1">
    <source>
        <dbReference type="Pfam" id="PF03372"/>
    </source>
</evidence>
<dbReference type="STRING" id="1851148.SMSP2_00025"/>
<organism evidence="2 3">
    <name type="scientific">Limihaloglobus sulfuriphilus</name>
    <dbReference type="NCBI Taxonomy" id="1851148"/>
    <lineage>
        <taxon>Bacteria</taxon>
        <taxon>Pseudomonadati</taxon>
        <taxon>Planctomycetota</taxon>
        <taxon>Phycisphaerae</taxon>
        <taxon>Sedimentisphaerales</taxon>
        <taxon>Sedimentisphaeraceae</taxon>
        <taxon>Limihaloglobus</taxon>
    </lineage>
</organism>
<dbReference type="SUPFAM" id="SSF56219">
    <property type="entry name" value="DNase I-like"/>
    <property type="match status" value="1"/>
</dbReference>
<dbReference type="Pfam" id="PF03372">
    <property type="entry name" value="Exo_endo_phos"/>
    <property type="match status" value="1"/>
</dbReference>
<keyword evidence="2" id="KW-0255">Endonuclease</keyword>
<gene>
    <name evidence="2" type="ORF">SMSP2_00025</name>
</gene>
<dbReference type="InterPro" id="IPR005135">
    <property type="entry name" value="Endo/exonuclease/phosphatase"/>
</dbReference>
<keyword evidence="2" id="KW-0540">Nuclease</keyword>
<evidence type="ECO:0000313" key="3">
    <source>
        <dbReference type="Proteomes" id="UP000188181"/>
    </source>
</evidence>